<dbReference type="EMBL" id="WIGN01000412">
    <property type="protein sequence ID" value="KAF6794281.1"/>
    <property type="molecule type" value="Genomic_DNA"/>
</dbReference>
<name>A0A8H6MJZ6_9PEZI</name>
<feature type="transmembrane region" description="Helical" evidence="1">
    <location>
        <begin position="316"/>
        <end position="333"/>
    </location>
</feature>
<gene>
    <name evidence="2" type="ORF">CSOJ01_13706</name>
</gene>
<organism evidence="2 3">
    <name type="scientific">Colletotrichum sojae</name>
    <dbReference type="NCBI Taxonomy" id="2175907"/>
    <lineage>
        <taxon>Eukaryota</taxon>
        <taxon>Fungi</taxon>
        <taxon>Dikarya</taxon>
        <taxon>Ascomycota</taxon>
        <taxon>Pezizomycotina</taxon>
        <taxon>Sordariomycetes</taxon>
        <taxon>Hypocreomycetidae</taxon>
        <taxon>Glomerellales</taxon>
        <taxon>Glomerellaceae</taxon>
        <taxon>Colletotrichum</taxon>
        <taxon>Colletotrichum orchidearum species complex</taxon>
    </lineage>
</organism>
<evidence type="ECO:0008006" key="4">
    <source>
        <dbReference type="Google" id="ProtNLM"/>
    </source>
</evidence>
<feature type="transmembrane region" description="Helical" evidence="1">
    <location>
        <begin position="353"/>
        <end position="374"/>
    </location>
</feature>
<evidence type="ECO:0000313" key="3">
    <source>
        <dbReference type="Proteomes" id="UP000652219"/>
    </source>
</evidence>
<proteinExistence type="predicted"/>
<keyword evidence="1" id="KW-1133">Transmembrane helix</keyword>
<reference evidence="2 3" key="1">
    <citation type="journal article" date="2020" name="Phytopathology">
        <title>Genome Sequence Resources of Colletotrichum truncatum, C. plurivorum, C. musicola, and C. sojae: Four Species Pathogenic to Soybean (Glycine max).</title>
        <authorList>
            <person name="Rogerio F."/>
            <person name="Boufleur T.R."/>
            <person name="Ciampi-Guillardi M."/>
            <person name="Sukno S.A."/>
            <person name="Thon M.R."/>
            <person name="Massola Junior N.S."/>
            <person name="Baroncelli R."/>
        </authorList>
    </citation>
    <scope>NUCLEOTIDE SEQUENCE [LARGE SCALE GENOMIC DNA]</scope>
    <source>
        <strain evidence="2 3">LFN0009</strain>
    </source>
</reference>
<keyword evidence="3" id="KW-1185">Reference proteome</keyword>
<dbReference type="Proteomes" id="UP000652219">
    <property type="component" value="Unassembled WGS sequence"/>
</dbReference>
<comment type="caution">
    <text evidence="2">The sequence shown here is derived from an EMBL/GenBank/DDBJ whole genome shotgun (WGS) entry which is preliminary data.</text>
</comment>
<keyword evidence="1" id="KW-0812">Transmembrane</keyword>
<dbReference type="Gene3D" id="1.20.58.340">
    <property type="entry name" value="Magnesium transport protein CorA, transmembrane region"/>
    <property type="match status" value="1"/>
</dbReference>
<evidence type="ECO:0000256" key="1">
    <source>
        <dbReference type="SAM" id="Phobius"/>
    </source>
</evidence>
<sequence length="393" mass="44507">MDWPMDGALLSRCKSDLVNVFRSRSLAPRISDRSSIRPKGVEYVPFSSETFQMIARDLSLHGGISRVINRGDVATMLSAEVQLDQSTEDAMVYHCRSSNLWEGDLALTVTHIPKTASTFAVLFGTTPTIDNEVISRLKYARDATTHPLLLPGIFAELEKTRQLKTLVERSQINLERTIYELSSGNGKEPTTTSNNDTMELWLDTTVLRDGLIGWKTQLEEMVLHADELSARESGTTRGPSGFCGDRRAQEQSVKRKRASLRIKDCLRRIIHEYEGSIRECSMRVDGMAMATQLSHATTNMDIALDAKRDGKRIRSISIISAVFLPSMFVATIFSTDFFNWFPEKDEKMISPHIWILFVFSACLSLLFMAFYFLLSTRRWYRLHQKPNGESTAV</sequence>
<dbReference type="AlphaFoldDB" id="A0A8H6MJZ6"/>
<evidence type="ECO:0000313" key="2">
    <source>
        <dbReference type="EMBL" id="KAF6794281.1"/>
    </source>
</evidence>
<keyword evidence="1" id="KW-0472">Membrane</keyword>
<protein>
    <recommendedName>
        <fullName evidence="4">CorA-like Mg2+ transporter</fullName>
    </recommendedName>
</protein>
<accession>A0A8H6MJZ6</accession>